<dbReference type="EMBL" id="SNXZ01000001">
    <property type="protein sequence ID" value="TDQ04394.1"/>
    <property type="molecule type" value="Genomic_DNA"/>
</dbReference>
<dbReference type="PROSITE" id="PS00455">
    <property type="entry name" value="AMP_BINDING"/>
    <property type="match status" value="1"/>
</dbReference>
<dbReference type="PANTHER" id="PTHR45527">
    <property type="entry name" value="NONRIBOSOMAL PEPTIDE SYNTHETASE"/>
    <property type="match status" value="1"/>
</dbReference>
<dbReference type="Pfam" id="PF00501">
    <property type="entry name" value="AMP-binding"/>
    <property type="match status" value="1"/>
</dbReference>
<name>A0A4R6SKK7_LABRH</name>
<comment type="caution">
    <text evidence="2">The sequence shown here is derived from an EMBL/GenBank/DDBJ whole genome shotgun (WGS) entry which is preliminary data.</text>
</comment>
<proteinExistence type="predicted"/>
<evidence type="ECO:0000313" key="2">
    <source>
        <dbReference type="EMBL" id="TDQ04394.1"/>
    </source>
</evidence>
<dbReference type="GO" id="GO:0044550">
    <property type="term" value="P:secondary metabolite biosynthetic process"/>
    <property type="evidence" value="ECO:0007669"/>
    <property type="project" value="TreeGrafter"/>
</dbReference>
<reference evidence="2 3" key="1">
    <citation type="submission" date="2019-03" db="EMBL/GenBank/DDBJ databases">
        <title>Genomic Encyclopedia of Type Strains, Phase IV (KMG-IV): sequencing the most valuable type-strain genomes for metagenomic binning, comparative biology and taxonomic classification.</title>
        <authorList>
            <person name="Goeker M."/>
        </authorList>
    </citation>
    <scope>NUCLEOTIDE SEQUENCE [LARGE SCALE GENOMIC DNA]</scope>
    <source>
        <strain evidence="2 3">DSM 45361</strain>
    </source>
</reference>
<evidence type="ECO:0000259" key="1">
    <source>
        <dbReference type="Pfam" id="PF00501"/>
    </source>
</evidence>
<dbReference type="InterPro" id="IPR000873">
    <property type="entry name" value="AMP-dep_synth/lig_dom"/>
</dbReference>
<dbReference type="Gene3D" id="3.30.300.30">
    <property type="match status" value="1"/>
</dbReference>
<dbReference type="PRINTS" id="PR00154">
    <property type="entry name" value="AMPBINDING"/>
</dbReference>
<gene>
    <name evidence="2" type="ORF">EV186_101344</name>
</gene>
<dbReference type="PANTHER" id="PTHR45527:SF1">
    <property type="entry name" value="FATTY ACID SYNTHASE"/>
    <property type="match status" value="1"/>
</dbReference>
<dbReference type="AlphaFoldDB" id="A0A4R6SKK7"/>
<dbReference type="Gene3D" id="3.40.50.12780">
    <property type="entry name" value="N-terminal domain of ligase-like"/>
    <property type="match status" value="1"/>
</dbReference>
<dbReference type="RefSeq" id="WP_133847305.1">
    <property type="nucleotide sequence ID" value="NZ_SNXZ01000001.1"/>
</dbReference>
<dbReference type="OrthoDB" id="3243414at2"/>
<evidence type="ECO:0000313" key="3">
    <source>
        <dbReference type="Proteomes" id="UP000295444"/>
    </source>
</evidence>
<organism evidence="2 3">
    <name type="scientific">Labedaea rhizosphaerae</name>
    <dbReference type="NCBI Taxonomy" id="598644"/>
    <lineage>
        <taxon>Bacteria</taxon>
        <taxon>Bacillati</taxon>
        <taxon>Actinomycetota</taxon>
        <taxon>Actinomycetes</taxon>
        <taxon>Pseudonocardiales</taxon>
        <taxon>Pseudonocardiaceae</taxon>
        <taxon>Labedaea</taxon>
    </lineage>
</organism>
<dbReference type="InterPro" id="IPR020459">
    <property type="entry name" value="AMP-binding"/>
</dbReference>
<dbReference type="InterPro" id="IPR042099">
    <property type="entry name" value="ANL_N_sf"/>
</dbReference>
<keyword evidence="3" id="KW-1185">Reference proteome</keyword>
<dbReference type="InterPro" id="IPR045851">
    <property type="entry name" value="AMP-bd_C_sf"/>
</dbReference>
<dbReference type="InterPro" id="IPR020845">
    <property type="entry name" value="AMP-binding_CS"/>
</dbReference>
<protein>
    <submittedName>
        <fullName evidence="2">Amino acid adenylation domain-containing protein</fullName>
    </submittedName>
</protein>
<sequence length="496" mass="53703">MDQTHALHDRFLRGLAKSPGGVAIRAANGELTYQELHELALSWAGSVLAGAGSPKAVGVLAGKSKEAYAGILAGLYTGITMVPLQPAFPAARTKQMIEAAGVEALIADPASASALDQLRAEGVDLPAFFPDATDTAHRLPRPRAVAPDDVAYILFTSGSTGKPKGVPVIHANTDHYFRLLDERYDFGPEDAFSQFFDLNFDCAMFDLFCAWGCGGTLVSITTQAVRDLPAFVRDNGITVWFSTPSAISLVRRLGGLHDLDGLRWSFFAGEAITCQDAADWAAAAPGSQVENIYGPTELTITVSRHVWTDDSARIAVAGVVPIGLVHEGHEWFLRDADGNADVTEGELCIAGPQLTAGYLEPAQDEGRFLERDGLRFYRTGDRVRRADTGDLLYLGRLDNQVQVHGIRIELAEVDQALRDCEGVEDAVTVAFPVDDSVELAAFYTGTKVSPGLLARALSRTLPQAVLPKRFTHLQEFPLNSNRKIDRTVLTRWALDR</sequence>
<dbReference type="Proteomes" id="UP000295444">
    <property type="component" value="Unassembled WGS sequence"/>
</dbReference>
<dbReference type="GO" id="GO:0005737">
    <property type="term" value="C:cytoplasm"/>
    <property type="evidence" value="ECO:0007669"/>
    <property type="project" value="TreeGrafter"/>
</dbReference>
<dbReference type="SUPFAM" id="SSF56801">
    <property type="entry name" value="Acetyl-CoA synthetase-like"/>
    <property type="match status" value="1"/>
</dbReference>
<feature type="domain" description="AMP-dependent synthetase/ligase" evidence="1">
    <location>
        <begin position="16"/>
        <end position="359"/>
    </location>
</feature>
<accession>A0A4R6SKK7</accession>
<dbReference type="GO" id="GO:0031177">
    <property type="term" value="F:phosphopantetheine binding"/>
    <property type="evidence" value="ECO:0007669"/>
    <property type="project" value="TreeGrafter"/>
</dbReference>
<dbReference type="GO" id="GO:0043041">
    <property type="term" value="P:amino acid activation for nonribosomal peptide biosynthetic process"/>
    <property type="evidence" value="ECO:0007669"/>
    <property type="project" value="TreeGrafter"/>
</dbReference>